<feature type="compositionally biased region" description="Basic and acidic residues" evidence="11">
    <location>
        <begin position="186"/>
        <end position="195"/>
    </location>
</feature>
<dbReference type="RefSeq" id="XP_019642202.1">
    <property type="nucleotide sequence ID" value="XM_019786643.1"/>
</dbReference>
<dbReference type="SMART" id="SM00509">
    <property type="entry name" value="TFS2N"/>
    <property type="match status" value="1"/>
</dbReference>
<name>A0A6P5AG34_BRABE</name>
<evidence type="ECO:0000256" key="6">
    <source>
        <dbReference type="ARBA" id="ARBA00023163"/>
    </source>
</evidence>
<dbReference type="InterPro" id="IPR031416">
    <property type="entry name" value="Med26_C"/>
</dbReference>
<dbReference type="GO" id="GO:0070847">
    <property type="term" value="C:core mediator complex"/>
    <property type="evidence" value="ECO:0007669"/>
    <property type="project" value="TreeGrafter"/>
</dbReference>
<protein>
    <recommendedName>
        <fullName evidence="3">Mediator of RNA polymerase II transcription subunit 26</fullName>
    </recommendedName>
    <alternativeName>
        <fullName evidence="8">Cofactor required for Sp1 transcriptional activation subunit 7</fullName>
    </alternativeName>
    <alternativeName>
        <fullName evidence="9">Mediator complex subunit 26</fullName>
    </alternativeName>
</protein>
<comment type="similarity">
    <text evidence="2">Belongs to the Mediator complex subunit 26 family.</text>
</comment>
<evidence type="ECO:0000256" key="3">
    <source>
        <dbReference type="ARBA" id="ARBA00019686"/>
    </source>
</evidence>
<feature type="domain" description="TFIIS N-terminal" evidence="12">
    <location>
        <begin position="49"/>
        <end position="126"/>
    </location>
</feature>
<dbReference type="Proteomes" id="UP000515135">
    <property type="component" value="Unplaced"/>
</dbReference>
<dbReference type="Pfam" id="PF08711">
    <property type="entry name" value="Med26"/>
    <property type="match status" value="1"/>
</dbReference>
<feature type="compositionally biased region" description="Polar residues" evidence="11">
    <location>
        <begin position="327"/>
        <end position="337"/>
    </location>
</feature>
<dbReference type="GO" id="GO:0006357">
    <property type="term" value="P:regulation of transcription by RNA polymerase II"/>
    <property type="evidence" value="ECO:0007669"/>
    <property type="project" value="InterPro"/>
</dbReference>
<evidence type="ECO:0000313" key="13">
    <source>
        <dbReference type="Proteomes" id="UP000515135"/>
    </source>
</evidence>
<dbReference type="GeneID" id="109483606"/>
<feature type="compositionally biased region" description="Low complexity" evidence="11">
    <location>
        <begin position="394"/>
        <end position="409"/>
    </location>
</feature>
<dbReference type="GO" id="GO:0016592">
    <property type="term" value="C:mediator complex"/>
    <property type="evidence" value="ECO:0007669"/>
    <property type="project" value="InterPro"/>
</dbReference>
<dbReference type="PANTHER" id="PTHR15201">
    <property type="entry name" value="CRSP70"/>
    <property type="match status" value="1"/>
</dbReference>
<evidence type="ECO:0000256" key="4">
    <source>
        <dbReference type="ARBA" id="ARBA00023015"/>
    </source>
</evidence>
<evidence type="ECO:0000256" key="1">
    <source>
        <dbReference type="ARBA" id="ARBA00004123"/>
    </source>
</evidence>
<dbReference type="KEGG" id="bbel:109483606"/>
<keyword evidence="5" id="KW-0010">Activator</keyword>
<feature type="compositionally biased region" description="Basic and acidic residues" evidence="11">
    <location>
        <begin position="380"/>
        <end position="392"/>
    </location>
</feature>
<evidence type="ECO:0000256" key="7">
    <source>
        <dbReference type="ARBA" id="ARBA00023242"/>
    </source>
</evidence>
<feature type="compositionally biased region" description="Polar residues" evidence="11">
    <location>
        <begin position="164"/>
        <end position="179"/>
    </location>
</feature>
<feature type="compositionally biased region" description="Polar residues" evidence="11">
    <location>
        <begin position="286"/>
        <end position="313"/>
    </location>
</feature>
<dbReference type="GO" id="GO:0010628">
    <property type="term" value="P:positive regulation of gene expression"/>
    <property type="evidence" value="ECO:0007669"/>
    <property type="project" value="TreeGrafter"/>
</dbReference>
<keyword evidence="6" id="KW-0804">Transcription</keyword>
<evidence type="ECO:0000313" key="14">
    <source>
        <dbReference type="RefSeq" id="XP_019642202.1"/>
    </source>
</evidence>
<dbReference type="Gene3D" id="1.20.930.10">
    <property type="entry name" value="Conserved domain common to transcription factors TFIIS, elongin A, CRSP70"/>
    <property type="match status" value="1"/>
</dbReference>
<organism evidence="13 14">
    <name type="scientific">Branchiostoma belcheri</name>
    <name type="common">Amphioxus</name>
    <dbReference type="NCBI Taxonomy" id="7741"/>
    <lineage>
        <taxon>Eukaryota</taxon>
        <taxon>Metazoa</taxon>
        <taxon>Chordata</taxon>
        <taxon>Cephalochordata</taxon>
        <taxon>Leptocardii</taxon>
        <taxon>Amphioxiformes</taxon>
        <taxon>Branchiostomatidae</taxon>
        <taxon>Branchiostoma</taxon>
    </lineage>
</organism>
<evidence type="ECO:0000259" key="12">
    <source>
        <dbReference type="PROSITE" id="PS51319"/>
    </source>
</evidence>
<keyword evidence="4" id="KW-0805">Transcription regulation</keyword>
<keyword evidence="7 10" id="KW-0539">Nucleus</keyword>
<dbReference type="CDD" id="cd00183">
    <property type="entry name" value="TFIIS_I"/>
    <property type="match status" value="1"/>
</dbReference>
<proteinExistence type="inferred from homology"/>
<dbReference type="InterPro" id="IPR003617">
    <property type="entry name" value="TFIIS/CRSP70_N_sub"/>
</dbReference>
<keyword evidence="13" id="KW-1185">Reference proteome</keyword>
<dbReference type="GO" id="GO:0003712">
    <property type="term" value="F:transcription coregulator activity"/>
    <property type="evidence" value="ECO:0007669"/>
    <property type="project" value="TreeGrafter"/>
</dbReference>
<feature type="compositionally biased region" description="Polar residues" evidence="11">
    <location>
        <begin position="413"/>
        <end position="429"/>
    </location>
</feature>
<sequence>MHPIIFWSEGWWEGRGTSGALCRPLIGTDEKTVPQKSPLPGPMNSNPHQIKNRLLRAIDQDANIVDMEGVLEVVSALEKTTMTKDALEKTRLGKYVNDVRRKTNNADLAKRLKQLVRIWQKLIIAGDIQAPDTPSNQGISPKIAMTRPGISPKLPAKPTEARPGSSSGSSAVLEKTNSANRKRRKLSTDTDEGPKPKRPATPSQASSVAINGLPRDRDSPVPSPLPTSRRNHSPAASLNRKPQSPAFAERRPGSPAIASTKARSNSPALGVRKLAPGSPAVAGSLRKTSSPVASLRKTTSSPIGGPRKTSSPVGSVRKTASPVQFVPSGQLQLLHDSNTFDTPPPTPDLTSTKSLPANVTSASVGSPRPPPSLAAPTELANRDRVDTKKEEELSPPSSTLVQSSSVSPVKVRLSSTSETFGASELSGSQTSGEKTEGKKKSKSSKKKDKSKNNELVEESPEESSEVKPAKRVKLKQRSLTFDPVTRQIVPNVPQSPAVTVSVSYDRDFVPNLSAAGRPGFPGLSHDLHQPMAAGKSHSISKPITDEAAKERELKRQRALELIKATEGEPRPGVDRPVSDEDLQRLSSEKWPGVSGCFDDNGDWRDWTECCEKDSFEDGVLQVLPYVILD</sequence>
<dbReference type="OrthoDB" id="550309at2759"/>
<evidence type="ECO:0000256" key="5">
    <source>
        <dbReference type="ARBA" id="ARBA00023159"/>
    </source>
</evidence>
<dbReference type="PROSITE" id="PS51319">
    <property type="entry name" value="TFIIS_N"/>
    <property type="match status" value="1"/>
</dbReference>
<dbReference type="PANTHER" id="PTHR15201:SF1">
    <property type="entry name" value="MEDIATOR OF RNA POLYMERASE II TRANSCRIPTION SUBUNIT 26"/>
    <property type="match status" value="1"/>
</dbReference>
<dbReference type="InterPro" id="IPR042376">
    <property type="entry name" value="MED26"/>
</dbReference>
<dbReference type="AlphaFoldDB" id="A0A6P5AG34"/>
<dbReference type="InterPro" id="IPR035441">
    <property type="entry name" value="TFIIS/LEDGF_dom_sf"/>
</dbReference>
<evidence type="ECO:0000256" key="2">
    <source>
        <dbReference type="ARBA" id="ARBA00009681"/>
    </source>
</evidence>
<dbReference type="SUPFAM" id="SSF47676">
    <property type="entry name" value="Conserved domain common to transcription factors TFIIS, elongin A, CRSP70"/>
    <property type="match status" value="1"/>
</dbReference>
<feature type="compositionally biased region" description="Basic residues" evidence="11">
    <location>
        <begin position="439"/>
        <end position="449"/>
    </location>
</feature>
<evidence type="ECO:0000256" key="9">
    <source>
        <dbReference type="ARBA" id="ARBA00031968"/>
    </source>
</evidence>
<dbReference type="Pfam" id="PF15693">
    <property type="entry name" value="Med26_C"/>
    <property type="match status" value="1"/>
</dbReference>
<feature type="region of interest" description="Disordered" evidence="11">
    <location>
        <begin position="562"/>
        <end position="586"/>
    </location>
</feature>
<feature type="region of interest" description="Disordered" evidence="11">
    <location>
        <begin position="129"/>
        <end position="475"/>
    </location>
</feature>
<dbReference type="InterPro" id="IPR017923">
    <property type="entry name" value="TFIIS_N"/>
</dbReference>
<accession>A0A6P5AG34</accession>
<evidence type="ECO:0000256" key="10">
    <source>
        <dbReference type="PROSITE-ProRule" id="PRU00649"/>
    </source>
</evidence>
<evidence type="ECO:0000256" key="8">
    <source>
        <dbReference type="ARBA" id="ARBA00030125"/>
    </source>
</evidence>
<reference evidence="14" key="1">
    <citation type="submission" date="2025-08" db="UniProtKB">
        <authorList>
            <consortium name="RefSeq"/>
        </authorList>
    </citation>
    <scope>IDENTIFICATION</scope>
    <source>
        <tissue evidence="14">Gonad</tissue>
    </source>
</reference>
<comment type="subcellular location">
    <subcellularLocation>
        <location evidence="1 10">Nucleus</location>
    </subcellularLocation>
</comment>
<evidence type="ECO:0000256" key="11">
    <source>
        <dbReference type="SAM" id="MobiDB-lite"/>
    </source>
</evidence>
<gene>
    <name evidence="14" type="primary">LOC109483606</name>
</gene>